<comment type="similarity">
    <text evidence="2">Belongs to the fibulin family.</text>
</comment>
<evidence type="ECO:0000256" key="7">
    <source>
        <dbReference type="ARBA" id="ARBA00022737"/>
    </source>
</evidence>
<protein>
    <submittedName>
        <fullName evidence="14">EGF-containing fibulin-like extracellular matrix protein 1</fullName>
    </submittedName>
</protein>
<feature type="domain" description="EGF-like" evidence="13">
    <location>
        <begin position="157"/>
        <end position="197"/>
    </location>
</feature>
<dbReference type="InterPro" id="IPR001881">
    <property type="entry name" value="EGF-like_Ca-bd_dom"/>
</dbReference>
<evidence type="ECO:0000256" key="6">
    <source>
        <dbReference type="ARBA" id="ARBA00022729"/>
    </source>
</evidence>
<keyword evidence="4" id="KW-0272">Extracellular matrix</keyword>
<sequence>RSREDRRHVVTKSFTFVLILIVSMSHSQCTDGYEFDPVREICKDIDECSILSDACKGGMKCINHFGGYLCLPKSAQIFIGNGDEPSPEPVPPPRVQPPTWPVVCATGFAATETNSCTGTSRPGSATGKALGNQTLLALHSAAQTAVTCLCPIFLHADIDECTTGRHTCAADQICHNTWGSYTCQCKPGFQKSGDQCVDRDECLSRYCMHRCVNTEGSYYCLCNVGYQLARNNQSCVDVNECEMENRCEHRCYNLMGSFLCQCDQGYKLASDSMSCEDIDECSFSNFMCQFQCVNNPGGYSCTCPDGYQLQGTRMCQDINECEAGHECREDETCWNYYGGYRCYPRNPCEEPYVRTGENRCTCTSTNACRGLPPSIVYKYMSIPSDRSVPADVFQIQAANIYPNTQNTFRIKAGNDGREFFLRRTSNVSAMLVMAKTLSGPREHIVDLEMITHNSVMNYRSSSLLRLTIVVGPYPF</sequence>
<evidence type="ECO:0000256" key="5">
    <source>
        <dbReference type="ARBA" id="ARBA00022536"/>
    </source>
</evidence>
<evidence type="ECO:0000256" key="11">
    <source>
        <dbReference type="PROSITE-ProRule" id="PRU00076"/>
    </source>
</evidence>
<evidence type="ECO:0000256" key="10">
    <source>
        <dbReference type="ARBA" id="ARBA00023180"/>
    </source>
</evidence>
<evidence type="ECO:0000256" key="2">
    <source>
        <dbReference type="ARBA" id="ARBA00006127"/>
    </source>
</evidence>
<accession>A0A8C9U320</accession>
<dbReference type="FunFam" id="2.10.25.10:FF:000014">
    <property type="entry name" value="Latent-transforming growth factor beta-binding protein 3"/>
    <property type="match status" value="1"/>
</dbReference>
<dbReference type="InterPro" id="IPR026823">
    <property type="entry name" value="cEGF"/>
</dbReference>
<name>A0A8C9U320_SCLFO</name>
<dbReference type="PANTHER" id="PTHR24050">
    <property type="entry name" value="PA14 DOMAIN-CONTAINING PROTEIN"/>
    <property type="match status" value="1"/>
</dbReference>
<dbReference type="InterPro" id="IPR049883">
    <property type="entry name" value="NOTCH1_EGF-like"/>
</dbReference>
<dbReference type="InterPro" id="IPR018097">
    <property type="entry name" value="EGF_Ca-bd_CS"/>
</dbReference>
<gene>
    <name evidence="14" type="primary">efemp1</name>
</gene>
<keyword evidence="7" id="KW-0677">Repeat</keyword>
<dbReference type="OrthoDB" id="10022113at2759"/>
<reference evidence="14" key="2">
    <citation type="submission" date="2025-08" db="UniProtKB">
        <authorList>
            <consortium name="Ensembl"/>
        </authorList>
    </citation>
    <scope>IDENTIFICATION</scope>
</reference>
<dbReference type="PROSITE" id="PS01186">
    <property type="entry name" value="EGF_2"/>
    <property type="match status" value="3"/>
</dbReference>
<dbReference type="Pfam" id="PF07645">
    <property type="entry name" value="EGF_CA"/>
    <property type="match status" value="2"/>
</dbReference>
<feature type="disulfide bond" evidence="11">
    <location>
        <begin position="241"/>
        <end position="251"/>
    </location>
</feature>
<dbReference type="InterPro" id="IPR000152">
    <property type="entry name" value="EGF-type_Asp/Asn_hydroxyl_site"/>
</dbReference>
<evidence type="ECO:0000256" key="4">
    <source>
        <dbReference type="ARBA" id="ARBA00022530"/>
    </source>
</evidence>
<evidence type="ECO:0000256" key="3">
    <source>
        <dbReference type="ARBA" id="ARBA00022525"/>
    </source>
</evidence>
<dbReference type="Ensembl" id="ENSSFOT00015076028.1">
    <property type="protein sequence ID" value="ENSSFOP00015055233.1"/>
    <property type="gene ID" value="ENSSFOG00015005762.2"/>
</dbReference>
<dbReference type="CDD" id="cd00054">
    <property type="entry name" value="EGF_CA"/>
    <property type="match status" value="3"/>
</dbReference>
<keyword evidence="15" id="KW-1185">Reference proteome</keyword>
<dbReference type="PROSITE" id="PS00010">
    <property type="entry name" value="ASX_HYDROXYL"/>
    <property type="match status" value="4"/>
</dbReference>
<dbReference type="Gene3D" id="2.10.25.10">
    <property type="entry name" value="Laminin"/>
    <property type="match status" value="5"/>
</dbReference>
<dbReference type="AlphaFoldDB" id="A0A8C9U320"/>
<feature type="signal peptide" evidence="12">
    <location>
        <begin position="1"/>
        <end position="32"/>
    </location>
</feature>
<feature type="chain" id="PRO_5034903496" evidence="12">
    <location>
        <begin position="33"/>
        <end position="475"/>
    </location>
</feature>
<dbReference type="InterPro" id="IPR052235">
    <property type="entry name" value="Nephronectin_domain"/>
</dbReference>
<dbReference type="Proteomes" id="UP000694397">
    <property type="component" value="Chromosome 4"/>
</dbReference>
<dbReference type="InterPro" id="IPR000742">
    <property type="entry name" value="EGF"/>
</dbReference>
<keyword evidence="5 11" id="KW-0245">EGF-like domain</keyword>
<dbReference type="PANTHER" id="PTHR24050:SF26">
    <property type="entry name" value="FIBULIN-5"/>
    <property type="match status" value="1"/>
</dbReference>
<evidence type="ECO:0000313" key="15">
    <source>
        <dbReference type="Proteomes" id="UP000694397"/>
    </source>
</evidence>
<feature type="domain" description="EGF-like" evidence="13">
    <location>
        <begin position="237"/>
        <end position="276"/>
    </location>
</feature>
<dbReference type="SMART" id="SM00179">
    <property type="entry name" value="EGF_CA"/>
    <property type="match status" value="6"/>
</dbReference>
<proteinExistence type="inferred from homology"/>
<dbReference type="PROSITE" id="PS50026">
    <property type="entry name" value="EGF_3"/>
    <property type="match status" value="4"/>
</dbReference>
<keyword evidence="3" id="KW-0964">Secreted</keyword>
<dbReference type="InterPro" id="IPR055088">
    <property type="entry name" value="Fibulin_C"/>
</dbReference>
<keyword evidence="6 12" id="KW-0732">Signal</keyword>
<evidence type="ECO:0000256" key="8">
    <source>
        <dbReference type="ARBA" id="ARBA00022837"/>
    </source>
</evidence>
<reference evidence="14" key="3">
    <citation type="submission" date="2025-09" db="UniProtKB">
        <authorList>
            <consortium name="Ensembl"/>
        </authorList>
    </citation>
    <scope>IDENTIFICATION</scope>
</reference>
<evidence type="ECO:0000256" key="12">
    <source>
        <dbReference type="SAM" id="SignalP"/>
    </source>
</evidence>
<comment type="subcellular location">
    <subcellularLocation>
        <location evidence="1">Secreted</location>
        <location evidence="1">Extracellular space</location>
        <location evidence="1">Extracellular matrix</location>
    </subcellularLocation>
</comment>
<dbReference type="SUPFAM" id="SSF57196">
    <property type="entry name" value="EGF/Laminin"/>
    <property type="match status" value="1"/>
</dbReference>
<keyword evidence="9 11" id="KW-1015">Disulfide bond</keyword>
<dbReference type="Pfam" id="PF22914">
    <property type="entry name" value="Fibulin_C"/>
    <property type="match status" value="1"/>
</dbReference>
<evidence type="ECO:0000259" key="13">
    <source>
        <dbReference type="PROSITE" id="PS50026"/>
    </source>
</evidence>
<evidence type="ECO:0000313" key="14">
    <source>
        <dbReference type="Ensembl" id="ENSSFOP00015055233.1"/>
    </source>
</evidence>
<dbReference type="GO" id="GO:0005509">
    <property type="term" value="F:calcium ion binding"/>
    <property type="evidence" value="ECO:0007669"/>
    <property type="project" value="InterPro"/>
</dbReference>
<dbReference type="Pfam" id="PF12662">
    <property type="entry name" value="cEGF"/>
    <property type="match status" value="3"/>
</dbReference>
<reference evidence="14 15" key="1">
    <citation type="submission" date="2019-04" db="EMBL/GenBank/DDBJ databases">
        <authorList>
            <consortium name="Wellcome Sanger Institute Data Sharing"/>
        </authorList>
    </citation>
    <scope>NUCLEOTIDE SEQUENCE [LARGE SCALE GENOMIC DNA]</scope>
</reference>
<dbReference type="FunFam" id="2.10.25.10:FF:000240">
    <property type="entry name" value="Vitamin K-dependent protein S"/>
    <property type="match status" value="2"/>
</dbReference>
<organism evidence="14 15">
    <name type="scientific">Scleropages formosus</name>
    <name type="common">Asian bonytongue</name>
    <name type="synonym">Osteoglossum formosum</name>
    <dbReference type="NCBI Taxonomy" id="113540"/>
    <lineage>
        <taxon>Eukaryota</taxon>
        <taxon>Metazoa</taxon>
        <taxon>Chordata</taxon>
        <taxon>Craniata</taxon>
        <taxon>Vertebrata</taxon>
        <taxon>Euteleostomi</taxon>
        <taxon>Actinopterygii</taxon>
        <taxon>Neopterygii</taxon>
        <taxon>Teleostei</taxon>
        <taxon>Osteoglossocephala</taxon>
        <taxon>Osteoglossomorpha</taxon>
        <taxon>Osteoglossiformes</taxon>
        <taxon>Osteoglossidae</taxon>
        <taxon>Scleropages</taxon>
    </lineage>
</organism>
<dbReference type="SMART" id="SM00181">
    <property type="entry name" value="EGF"/>
    <property type="match status" value="5"/>
</dbReference>
<dbReference type="SUPFAM" id="SSF57184">
    <property type="entry name" value="Growth factor receptor domain"/>
    <property type="match status" value="1"/>
</dbReference>
<evidence type="ECO:0000256" key="1">
    <source>
        <dbReference type="ARBA" id="ARBA00004498"/>
    </source>
</evidence>
<dbReference type="InterPro" id="IPR009030">
    <property type="entry name" value="Growth_fac_rcpt_cys_sf"/>
</dbReference>
<dbReference type="FunFam" id="2.10.25.10:FF:000139">
    <property type="entry name" value="Fibulin-1"/>
    <property type="match status" value="1"/>
</dbReference>
<keyword evidence="10" id="KW-0325">Glycoprotein</keyword>
<dbReference type="GeneTree" id="ENSGT00940000157837"/>
<feature type="domain" description="EGF-like" evidence="13">
    <location>
        <begin position="198"/>
        <end position="232"/>
    </location>
</feature>
<comment type="caution">
    <text evidence="11">Lacks conserved residue(s) required for the propagation of feature annotation.</text>
</comment>
<feature type="domain" description="EGF-like" evidence="13">
    <location>
        <begin position="277"/>
        <end position="316"/>
    </location>
</feature>
<dbReference type="PROSITE" id="PS01187">
    <property type="entry name" value="EGF_CA"/>
    <property type="match status" value="2"/>
</dbReference>
<keyword evidence="8" id="KW-0106">Calcium</keyword>
<evidence type="ECO:0000256" key="9">
    <source>
        <dbReference type="ARBA" id="ARBA00023157"/>
    </source>
</evidence>